<reference evidence="1" key="1">
    <citation type="journal article" date="2020" name="Stud. Mycol.">
        <title>101 Dothideomycetes genomes: a test case for predicting lifestyles and emergence of pathogens.</title>
        <authorList>
            <person name="Haridas S."/>
            <person name="Albert R."/>
            <person name="Binder M."/>
            <person name="Bloem J."/>
            <person name="Labutti K."/>
            <person name="Salamov A."/>
            <person name="Andreopoulos B."/>
            <person name="Baker S."/>
            <person name="Barry K."/>
            <person name="Bills G."/>
            <person name="Bluhm B."/>
            <person name="Cannon C."/>
            <person name="Castanera R."/>
            <person name="Culley D."/>
            <person name="Daum C."/>
            <person name="Ezra D."/>
            <person name="Gonzalez J."/>
            <person name="Henrissat B."/>
            <person name="Kuo A."/>
            <person name="Liang C."/>
            <person name="Lipzen A."/>
            <person name="Lutzoni F."/>
            <person name="Magnuson J."/>
            <person name="Mondo S."/>
            <person name="Nolan M."/>
            <person name="Ohm R."/>
            <person name="Pangilinan J."/>
            <person name="Park H.-J."/>
            <person name="Ramirez L."/>
            <person name="Alfaro M."/>
            <person name="Sun H."/>
            <person name="Tritt A."/>
            <person name="Yoshinaga Y."/>
            <person name="Zwiers L.-H."/>
            <person name="Turgeon B."/>
            <person name="Goodwin S."/>
            <person name="Spatafora J."/>
            <person name="Crous P."/>
            <person name="Grigoriev I."/>
        </authorList>
    </citation>
    <scope>NUCLEOTIDE SEQUENCE</scope>
    <source>
        <strain evidence="1">CBS 119687</strain>
    </source>
</reference>
<dbReference type="InterPro" id="IPR011989">
    <property type="entry name" value="ARM-like"/>
</dbReference>
<keyword evidence="2" id="KW-1185">Reference proteome</keyword>
<protein>
    <submittedName>
        <fullName evidence="1">GTP binding protein-like protein</fullName>
    </submittedName>
</protein>
<dbReference type="Gene3D" id="1.25.10.10">
    <property type="entry name" value="Leucine-rich Repeat Variant"/>
    <property type="match status" value="2"/>
</dbReference>
<gene>
    <name evidence="1" type="ORF">P153DRAFT_155924</name>
</gene>
<dbReference type="AlphaFoldDB" id="A0A6A6AQU4"/>
<dbReference type="OrthoDB" id="26149at2759"/>
<sequence>MASFPSDSPEFIDSVELLLEHGPDDENTALGDLLQQLEKLEEDENFGVLEKVAQALGTAVGKQKTWQTPFRELGILESVLKRLDQHNAPLSLQKQYLRVVGNCVADNDASREIVIRHMLTLVEFLTQAKLEELVPIALVVLFNLCNDFDPAKAGAAALRLDVHISGLLVAGKVPEGALDYATDLLNWTTEKLTAVQMKDGSSLKVFASVLKVTLQYDEDHYHEYVAILVHYLQDQEFQQLIATPELLDGLVVLMLDFEARLTSEEIAAVFQELAISKKEEKISSDETNVLLLSQLIASISAISATDAFAQDFNVRSPVVEQIRARLRTQANSPSTVCTCVILGNLAMSDEVCIDMVNIMQLHVTLGDILSSSKESALLFAAAGFMRHLTFPEANREILGDAGLLQVCNRLLLNTDPAVRGEAAAMLCKLVTNNFHNIMKVVYEKGGEIVTVDTPQVAGIGTSTEPTILDCIATQALAPSAPLPSTAMKNSMIELGRTIVTMLRYLGRAGAEEDVDAVRRQMFKVPLIARPVARLVRQRFYADARSEGLLGLGLMAQSAEGAARVIEEFKEDDGLLDAIKDFANGKDGGIEQQESTGGRDYQNAIVLLQALQNNWGDETDNTLRNDVATLQNELGKLMT</sequence>
<dbReference type="GeneID" id="54402660"/>
<accession>A0A6A6AQU4</accession>
<dbReference type="GO" id="GO:0005085">
    <property type="term" value="F:guanyl-nucleotide exchange factor activity"/>
    <property type="evidence" value="ECO:0007669"/>
    <property type="project" value="InterPro"/>
</dbReference>
<proteinExistence type="predicted"/>
<dbReference type="EMBL" id="ML977499">
    <property type="protein sequence ID" value="KAF2133375.1"/>
    <property type="molecule type" value="Genomic_DNA"/>
</dbReference>
<dbReference type="PANTHER" id="PTHR10957">
    <property type="entry name" value="RAP1 GTPASE-GDP DISSOCIATION STIMULATOR 1"/>
    <property type="match status" value="1"/>
</dbReference>
<dbReference type="InterPro" id="IPR016024">
    <property type="entry name" value="ARM-type_fold"/>
</dbReference>
<dbReference type="Proteomes" id="UP000799771">
    <property type="component" value="Unassembled WGS sequence"/>
</dbReference>
<dbReference type="InterPro" id="IPR040144">
    <property type="entry name" value="RAP1GDS1"/>
</dbReference>
<organism evidence="1 2">
    <name type="scientific">Dothidotthia symphoricarpi CBS 119687</name>
    <dbReference type="NCBI Taxonomy" id="1392245"/>
    <lineage>
        <taxon>Eukaryota</taxon>
        <taxon>Fungi</taxon>
        <taxon>Dikarya</taxon>
        <taxon>Ascomycota</taxon>
        <taxon>Pezizomycotina</taxon>
        <taxon>Dothideomycetes</taxon>
        <taxon>Pleosporomycetidae</taxon>
        <taxon>Pleosporales</taxon>
        <taxon>Dothidotthiaceae</taxon>
        <taxon>Dothidotthia</taxon>
    </lineage>
</organism>
<name>A0A6A6AQU4_9PLEO</name>
<dbReference type="RefSeq" id="XP_033527762.1">
    <property type="nucleotide sequence ID" value="XM_033662228.1"/>
</dbReference>
<dbReference type="SUPFAM" id="SSF48371">
    <property type="entry name" value="ARM repeat"/>
    <property type="match status" value="1"/>
</dbReference>
<evidence type="ECO:0000313" key="2">
    <source>
        <dbReference type="Proteomes" id="UP000799771"/>
    </source>
</evidence>
<evidence type="ECO:0000313" key="1">
    <source>
        <dbReference type="EMBL" id="KAF2133375.1"/>
    </source>
</evidence>